<dbReference type="InterPro" id="IPR043968">
    <property type="entry name" value="SGNH"/>
</dbReference>
<keyword evidence="5" id="KW-1185">Reference proteome</keyword>
<dbReference type="InterPro" id="IPR013320">
    <property type="entry name" value="ConA-like_dom_sf"/>
</dbReference>
<dbReference type="PROSITE" id="PS51762">
    <property type="entry name" value="GH16_2"/>
    <property type="match status" value="1"/>
</dbReference>
<accession>A0ABN1YGS8</accession>
<feature type="transmembrane region" description="Helical" evidence="2">
    <location>
        <begin position="285"/>
        <end position="303"/>
    </location>
</feature>
<keyword evidence="2" id="KW-0472">Membrane</keyword>
<feature type="compositionally biased region" description="Pro residues" evidence="1">
    <location>
        <begin position="1"/>
        <end position="14"/>
    </location>
</feature>
<protein>
    <recommendedName>
        <fullName evidence="3">GH16 domain-containing protein</fullName>
    </recommendedName>
</protein>
<dbReference type="Gene3D" id="2.60.120.200">
    <property type="match status" value="1"/>
</dbReference>
<evidence type="ECO:0000313" key="4">
    <source>
        <dbReference type="EMBL" id="GAA1411799.1"/>
    </source>
</evidence>
<feature type="transmembrane region" description="Helical" evidence="2">
    <location>
        <begin position="425"/>
        <end position="448"/>
    </location>
</feature>
<comment type="caution">
    <text evidence="4">The sequence shown here is derived from an EMBL/GenBank/DDBJ whole genome shotgun (WGS) entry which is preliminary data.</text>
</comment>
<feature type="region of interest" description="Disordered" evidence="1">
    <location>
        <begin position="1"/>
        <end position="48"/>
    </location>
</feature>
<keyword evidence="2" id="KW-1133">Transmembrane helix</keyword>
<dbReference type="InterPro" id="IPR002656">
    <property type="entry name" value="Acyl_transf_3_dom"/>
</dbReference>
<dbReference type="Pfam" id="PF26113">
    <property type="entry name" value="GH16_XgeA"/>
    <property type="match status" value="1"/>
</dbReference>
<dbReference type="InterPro" id="IPR000757">
    <property type="entry name" value="Beta-glucanase-like"/>
</dbReference>
<reference evidence="4 5" key="1">
    <citation type="journal article" date="2019" name="Int. J. Syst. Evol. Microbiol.">
        <title>The Global Catalogue of Microorganisms (GCM) 10K type strain sequencing project: providing services to taxonomists for standard genome sequencing and annotation.</title>
        <authorList>
            <consortium name="The Broad Institute Genomics Platform"/>
            <consortium name="The Broad Institute Genome Sequencing Center for Infectious Disease"/>
            <person name="Wu L."/>
            <person name="Ma J."/>
        </authorList>
    </citation>
    <scope>NUCLEOTIDE SEQUENCE [LARGE SCALE GENOMIC DNA]</scope>
    <source>
        <strain evidence="4 5">JCM 12393</strain>
    </source>
</reference>
<dbReference type="PANTHER" id="PTHR23028:SF53">
    <property type="entry name" value="ACYL_TRANSF_3 DOMAIN-CONTAINING PROTEIN"/>
    <property type="match status" value="1"/>
</dbReference>
<evidence type="ECO:0000313" key="5">
    <source>
        <dbReference type="Proteomes" id="UP001499863"/>
    </source>
</evidence>
<feature type="domain" description="GH16" evidence="3">
    <location>
        <begin position="751"/>
        <end position="1022"/>
    </location>
</feature>
<feature type="transmembrane region" description="Helical" evidence="2">
    <location>
        <begin position="78"/>
        <end position="99"/>
    </location>
</feature>
<feature type="transmembrane region" description="Helical" evidence="2">
    <location>
        <begin position="193"/>
        <end position="211"/>
    </location>
</feature>
<proteinExistence type="predicted"/>
<evidence type="ECO:0000256" key="2">
    <source>
        <dbReference type="SAM" id="Phobius"/>
    </source>
</evidence>
<feature type="compositionally biased region" description="Low complexity" evidence="1">
    <location>
        <begin position="27"/>
        <end position="48"/>
    </location>
</feature>
<dbReference type="InterPro" id="IPR050879">
    <property type="entry name" value="Acyltransferase_3"/>
</dbReference>
<dbReference type="Pfam" id="PF19040">
    <property type="entry name" value="SGNH"/>
    <property type="match status" value="1"/>
</dbReference>
<keyword evidence="2" id="KW-0812">Transmembrane</keyword>
<gene>
    <name evidence="4" type="ORF">GCM10009639_63620</name>
</gene>
<evidence type="ECO:0000259" key="3">
    <source>
        <dbReference type="PROSITE" id="PS51762"/>
    </source>
</evidence>
<evidence type="ECO:0000256" key="1">
    <source>
        <dbReference type="SAM" id="MobiDB-lite"/>
    </source>
</evidence>
<dbReference type="RefSeq" id="WP_344343994.1">
    <property type="nucleotide sequence ID" value="NZ_BAAAKJ010000419.1"/>
</dbReference>
<feature type="transmembrane region" description="Helical" evidence="2">
    <location>
        <begin position="223"/>
        <end position="241"/>
    </location>
</feature>
<sequence length="1022" mass="108374">MSSSPIPVPVPAPSAVPELRPDAFTIPGRRAGAASRGSDAPGPAPRPAGFRPDIEGLRAVAVLAVLAFHAAVPGLAGGFVGVDVFLVISGYLITGLLLREATTTGRIRLGEFFSRRARRLLPSAAVVLGAVALFGAWLTVPLRRADLEYDVLASALSVANWRFVAQQTDYLAAGRDESLLLHFWSLAVEEQFYLFWGPLLALTVLLVLRLARRGRPDGRGRAVRPVAAALAAVLTVGSFALSLSWTQDSVSLAYLGTPSRVWQFGVGALLALLPWHLLRGPRVPRVLVGWGGAAAVVGCVLAYDNTTPYPGWAALVPTLGTAAVILAGTPGRDGATVSGASGFGVDRVLGLRAPRAIGRLSYNLYLWHWPVLVLAGAKFGPLDWPVKVALTAAAALPAAAVMRWVERPLRKSRTVSELPRRGLSLGLASVVIPVVLALVVGTGTLRLLGPAAPVDLQGLPPGSSDGTSLLVRTAASAKGGPPVVPDAVQARKDFPPDGECEVAPAATTSPDCRFGVVGSPDRIVLLGDSHAGQWFSALLAIAAERRWELEELVKQGCPLPELTVVNPQLGRTYRECDTWRANALARLKEGPKPRLIVVSTLNRYTDDRELLLQGWEKTLAPLRELGVPIVYLRDTPIPGTDVPACVSGHTDDPAACEFPRDEALWADPLADEIAADRVPGVRTVSVNDVICPGDGRSCPAVLERILLYRDDAHLTNVAAVVLTPRLERLLTESGALPSKTAPAAAPSVTVDGWTQLLRDDFDGPAGSRPSEADWQYDLGTCYPGCPAPQWGTGEIETMTDSTANVRLDGRGALEIVPTRDAAGQWSSGRIESRRADFAPPPGGVMRIEAGIALPDVTGPAAAGYWPAFWTLGGELRNGYTGWPAIGELDIMEQVNGRDAVFGTMHCGVLDGGPCQEPRGLGSGDQPCGAECRTGFHRYAVEVDLTPGAEQVRWYLDGREHHRVTAARMDRATWDRAVNHGLFLILNVAVGGNLPTAFGGAVTPATEPGHPMRVDYVSVATKP</sequence>
<dbReference type="Pfam" id="PF01757">
    <property type="entry name" value="Acyl_transf_3"/>
    <property type="match status" value="1"/>
</dbReference>
<dbReference type="EMBL" id="BAAAKJ010000419">
    <property type="protein sequence ID" value="GAA1411799.1"/>
    <property type="molecule type" value="Genomic_DNA"/>
</dbReference>
<organism evidence="4 5">
    <name type="scientific">Kitasatospora putterlickiae</name>
    <dbReference type="NCBI Taxonomy" id="221725"/>
    <lineage>
        <taxon>Bacteria</taxon>
        <taxon>Bacillati</taxon>
        <taxon>Actinomycetota</taxon>
        <taxon>Actinomycetes</taxon>
        <taxon>Kitasatosporales</taxon>
        <taxon>Streptomycetaceae</taxon>
        <taxon>Kitasatospora</taxon>
    </lineage>
</organism>
<name>A0ABN1YGS8_9ACTN</name>
<feature type="transmembrane region" description="Helical" evidence="2">
    <location>
        <begin position="120"/>
        <end position="140"/>
    </location>
</feature>
<dbReference type="Proteomes" id="UP001499863">
    <property type="component" value="Unassembled WGS sequence"/>
</dbReference>
<feature type="transmembrane region" description="Helical" evidence="2">
    <location>
        <begin position="309"/>
        <end position="328"/>
    </location>
</feature>
<dbReference type="PANTHER" id="PTHR23028">
    <property type="entry name" value="ACETYLTRANSFERASE"/>
    <property type="match status" value="1"/>
</dbReference>
<feature type="transmembrane region" description="Helical" evidence="2">
    <location>
        <begin position="261"/>
        <end position="278"/>
    </location>
</feature>
<dbReference type="CDD" id="cd02182">
    <property type="entry name" value="GH16_Strep_laminarinase_like"/>
    <property type="match status" value="1"/>
</dbReference>
<dbReference type="SUPFAM" id="SSF49899">
    <property type="entry name" value="Concanavalin A-like lectins/glucanases"/>
    <property type="match status" value="1"/>
</dbReference>